<evidence type="ECO:0000256" key="10">
    <source>
        <dbReference type="ARBA" id="ARBA00023303"/>
    </source>
</evidence>
<evidence type="ECO:0000256" key="9">
    <source>
        <dbReference type="ARBA" id="ARBA00023201"/>
    </source>
</evidence>
<proteinExistence type="inferred from homology"/>
<comment type="similarity">
    <text evidence="11">Belongs to the amiloride-sensitive sodium channel (TC 1.A.6) family.</text>
</comment>
<evidence type="ECO:0000256" key="4">
    <source>
        <dbReference type="ARBA" id="ARBA00022692"/>
    </source>
</evidence>
<keyword evidence="14" id="KW-1185">Reference proteome</keyword>
<dbReference type="EMBL" id="UZAE01001029">
    <property type="protein sequence ID" value="VDN98066.1"/>
    <property type="molecule type" value="Genomic_DNA"/>
</dbReference>
<evidence type="ECO:0000256" key="7">
    <source>
        <dbReference type="ARBA" id="ARBA00023065"/>
    </source>
</evidence>
<reference evidence="15" key="1">
    <citation type="submission" date="2017-02" db="UniProtKB">
        <authorList>
            <consortium name="WormBaseParasite"/>
        </authorList>
    </citation>
    <scope>IDENTIFICATION</scope>
</reference>
<evidence type="ECO:0000256" key="6">
    <source>
        <dbReference type="ARBA" id="ARBA00023053"/>
    </source>
</evidence>
<sequence length="591" mass="66822">MLRLVGTRKVLETNCVPLRNWEACIDKCLMNRIQKECRCIFSARNDGCNLSSISGCSLQLDTIQDSLSLSTCNCIHPCEQTVYNYESITQAWKPFFPDFRGFWKFQSVRSRPIYNQSTLDTQVARSISRYWFHSLNQHERDYQLTASIQLWAFLREANRKVFHELMSLDETLMSLQRISKVMKRIVKIIGQAANYSRSGRSRLVKTFLQSNGKVNSAIFDENCLDQAEHTGMLAKVSQLSEAFTNRLQESFLFDMSQQSVQLNLIMILLQRSPADFSRLLNDLRISDLISDVTVLDLRRNGQKCLDAAYNLNGLLSNFSIKDLFPKSNSSSVKSGNLPTGSENIISSLQAMLLAIDSNLNKLSSEFSRLYDENKILILEMGGLLSYQSSMEQRHSRVAVTVHISPKQSRSIRLKSTESVFNKNVVLAEGICSTIWECRLWPSSRISNDLIKRQLTGTVFEQNLPSSVSPSPLSQQHQYPTLADVPIPTISSPMPQRATPHYVYSLSRGDGIIPQTYAVKWNQLTLARPLKPSGGQEFCRQSKHLQPQPASSSSQQFRQHQNPSHPLFLNITDSTTGINSPSTSSRLPSDVV</sequence>
<feature type="compositionally biased region" description="Polar residues" evidence="12">
    <location>
        <begin position="570"/>
        <end position="591"/>
    </location>
</feature>
<dbReference type="Proteomes" id="UP000278807">
    <property type="component" value="Unassembled WGS sequence"/>
</dbReference>
<keyword evidence="2 11" id="KW-0813">Transport</keyword>
<evidence type="ECO:0000313" key="14">
    <source>
        <dbReference type="Proteomes" id="UP000278807"/>
    </source>
</evidence>
<accession>A0A0R3T570</accession>
<evidence type="ECO:0000256" key="1">
    <source>
        <dbReference type="ARBA" id="ARBA00004141"/>
    </source>
</evidence>
<feature type="region of interest" description="Disordered" evidence="12">
    <location>
        <begin position="532"/>
        <end position="591"/>
    </location>
</feature>
<keyword evidence="4 11" id="KW-0812">Transmembrane</keyword>
<evidence type="ECO:0000313" key="13">
    <source>
        <dbReference type="EMBL" id="VDN98066.1"/>
    </source>
</evidence>
<evidence type="ECO:0000256" key="3">
    <source>
        <dbReference type="ARBA" id="ARBA00022461"/>
    </source>
</evidence>
<evidence type="ECO:0000256" key="8">
    <source>
        <dbReference type="ARBA" id="ARBA00023136"/>
    </source>
</evidence>
<keyword evidence="6" id="KW-0915">Sodium</keyword>
<evidence type="ECO:0000256" key="11">
    <source>
        <dbReference type="RuleBase" id="RU000679"/>
    </source>
</evidence>
<keyword evidence="10 11" id="KW-0407">Ion channel</keyword>
<dbReference type="OrthoDB" id="6021021at2759"/>
<comment type="subcellular location">
    <subcellularLocation>
        <location evidence="1">Membrane</location>
        <topology evidence="1">Multi-pass membrane protein</topology>
    </subcellularLocation>
</comment>
<gene>
    <name evidence="13" type="ORF">HNAJ_LOCUS2207</name>
</gene>
<evidence type="ECO:0000313" key="15">
    <source>
        <dbReference type="WBParaSite" id="HNAJ_0000220801-mRNA-1"/>
    </source>
</evidence>
<keyword evidence="7 11" id="KW-0406">Ion transport</keyword>
<dbReference type="GO" id="GO:0016020">
    <property type="term" value="C:membrane"/>
    <property type="evidence" value="ECO:0007669"/>
    <property type="project" value="UniProtKB-SubCell"/>
</dbReference>
<keyword evidence="9 11" id="KW-0739">Sodium transport</keyword>
<protein>
    <submittedName>
        <fullName evidence="15">Apple domain-containing protein</fullName>
    </submittedName>
</protein>
<organism evidence="15">
    <name type="scientific">Rodentolepis nana</name>
    <name type="common">Dwarf tapeworm</name>
    <name type="synonym">Hymenolepis nana</name>
    <dbReference type="NCBI Taxonomy" id="102285"/>
    <lineage>
        <taxon>Eukaryota</taxon>
        <taxon>Metazoa</taxon>
        <taxon>Spiralia</taxon>
        <taxon>Lophotrochozoa</taxon>
        <taxon>Platyhelminthes</taxon>
        <taxon>Cestoda</taxon>
        <taxon>Eucestoda</taxon>
        <taxon>Cyclophyllidea</taxon>
        <taxon>Hymenolepididae</taxon>
        <taxon>Rodentolepis</taxon>
    </lineage>
</organism>
<dbReference type="WBParaSite" id="HNAJ_0000220801-mRNA-1">
    <property type="protein sequence ID" value="HNAJ_0000220801-mRNA-1"/>
    <property type="gene ID" value="HNAJ_0000220801"/>
</dbReference>
<dbReference type="InterPro" id="IPR001873">
    <property type="entry name" value="ENaC"/>
</dbReference>
<dbReference type="AlphaFoldDB" id="A0A0R3T570"/>
<dbReference type="GO" id="GO:0005272">
    <property type="term" value="F:sodium channel activity"/>
    <property type="evidence" value="ECO:0007669"/>
    <property type="project" value="UniProtKB-KW"/>
</dbReference>
<evidence type="ECO:0000256" key="2">
    <source>
        <dbReference type="ARBA" id="ARBA00022448"/>
    </source>
</evidence>
<evidence type="ECO:0000256" key="5">
    <source>
        <dbReference type="ARBA" id="ARBA00022989"/>
    </source>
</evidence>
<feature type="compositionally biased region" description="Low complexity" evidence="12">
    <location>
        <begin position="545"/>
        <end position="555"/>
    </location>
</feature>
<dbReference type="STRING" id="102285.A0A0R3T570"/>
<reference evidence="13 14" key="2">
    <citation type="submission" date="2018-11" db="EMBL/GenBank/DDBJ databases">
        <authorList>
            <consortium name="Pathogen Informatics"/>
        </authorList>
    </citation>
    <scope>NUCLEOTIDE SEQUENCE [LARGE SCALE GENOMIC DNA]</scope>
</reference>
<dbReference type="Pfam" id="PF00858">
    <property type="entry name" value="ASC"/>
    <property type="match status" value="1"/>
</dbReference>
<name>A0A0R3T570_RODNA</name>
<keyword evidence="5" id="KW-1133">Transmembrane helix</keyword>
<keyword evidence="3 11" id="KW-0894">Sodium channel</keyword>
<keyword evidence="8" id="KW-0472">Membrane</keyword>
<evidence type="ECO:0000256" key="12">
    <source>
        <dbReference type="SAM" id="MobiDB-lite"/>
    </source>
</evidence>